<dbReference type="AlphaFoldDB" id="A0AAX2EZB7"/>
<protein>
    <submittedName>
        <fullName evidence="2">Uncharacterized protein</fullName>
    </submittedName>
</protein>
<gene>
    <name evidence="3" type="ORF">SAMN03159428_04922</name>
    <name evidence="2" type="ORF">SAMN03159514_04909</name>
</gene>
<evidence type="ECO:0000256" key="1">
    <source>
        <dbReference type="SAM" id="SignalP"/>
    </source>
</evidence>
<feature type="signal peptide" evidence="1">
    <location>
        <begin position="1"/>
        <end position="23"/>
    </location>
</feature>
<organism evidence="2 5">
    <name type="scientific">Kosakonia radicincitans</name>
    <dbReference type="NCBI Taxonomy" id="283686"/>
    <lineage>
        <taxon>Bacteria</taxon>
        <taxon>Pseudomonadati</taxon>
        <taxon>Pseudomonadota</taxon>
        <taxon>Gammaproteobacteria</taxon>
        <taxon>Enterobacterales</taxon>
        <taxon>Enterobacteriaceae</taxon>
        <taxon>Kosakonia</taxon>
    </lineage>
</organism>
<evidence type="ECO:0000313" key="4">
    <source>
        <dbReference type="Proteomes" id="UP000198760"/>
    </source>
</evidence>
<sequence length="112" mass="11818">MKSLFRTAVALTLSAGLCSGALAGQPASDAGVSQKLDQLNATAQVIDGRLQQILIRLNQSTQTGTCWQDGKAFSQGAKIKLGGVNATCGVQPKTGWPQWDYTDNLDSVLVRP</sequence>
<dbReference type="Proteomes" id="UP000198760">
    <property type="component" value="Unassembled WGS sequence"/>
</dbReference>
<dbReference type="EMBL" id="FPAV01000019">
    <property type="protein sequence ID" value="SFU16756.1"/>
    <property type="molecule type" value="Genomic_DNA"/>
</dbReference>
<reference evidence="4 5" key="1">
    <citation type="submission" date="2016-10" db="EMBL/GenBank/DDBJ databases">
        <authorList>
            <person name="Varghese N."/>
            <person name="Submissions S."/>
        </authorList>
    </citation>
    <scope>NUCLEOTIDE SEQUENCE [LARGE SCALE GENOMIC DNA]</scope>
    <source>
        <strain evidence="3 4">NFIX06</strain>
        <strain evidence="2 5">NFIX08</strain>
    </source>
</reference>
<name>A0AAX2EZB7_9ENTR</name>
<dbReference type="Proteomes" id="UP000199173">
    <property type="component" value="Unassembled WGS sequence"/>
</dbReference>
<accession>A0AAX2EZB7</accession>
<evidence type="ECO:0000313" key="3">
    <source>
        <dbReference type="EMBL" id="SFU16756.1"/>
    </source>
</evidence>
<evidence type="ECO:0000313" key="5">
    <source>
        <dbReference type="Proteomes" id="UP000199173"/>
    </source>
</evidence>
<keyword evidence="1" id="KW-0732">Signal</keyword>
<feature type="chain" id="PRO_5043365299" evidence="1">
    <location>
        <begin position="24"/>
        <end position="112"/>
    </location>
</feature>
<evidence type="ECO:0000313" key="2">
    <source>
        <dbReference type="EMBL" id="SFR26258.1"/>
    </source>
</evidence>
<dbReference type="EMBL" id="FOYJ01000016">
    <property type="protein sequence ID" value="SFR26258.1"/>
    <property type="molecule type" value="Genomic_DNA"/>
</dbReference>
<proteinExistence type="predicted"/>
<comment type="caution">
    <text evidence="2">The sequence shown here is derived from an EMBL/GenBank/DDBJ whole genome shotgun (WGS) entry which is preliminary data.</text>
</comment>
<keyword evidence="4" id="KW-1185">Reference proteome</keyword>